<gene>
    <name evidence="7" type="ORF">SAMN03080599_02215</name>
</gene>
<evidence type="ECO:0000256" key="5">
    <source>
        <dbReference type="ARBA" id="ARBA00023163"/>
    </source>
</evidence>
<keyword evidence="5" id="KW-0804">Transcription</keyword>
<dbReference type="AlphaFoldDB" id="A0A1G5S2G7"/>
<protein>
    <submittedName>
        <fullName evidence="7">Arginine utilization regulatory protein</fullName>
    </submittedName>
</protein>
<keyword evidence="4" id="KW-0238">DNA-binding</keyword>
<dbReference type="PROSITE" id="PS00676">
    <property type="entry name" value="SIGMA54_INTERACT_2"/>
    <property type="match status" value="1"/>
</dbReference>
<evidence type="ECO:0000313" key="7">
    <source>
        <dbReference type="EMBL" id="SCZ80358.1"/>
    </source>
</evidence>
<dbReference type="SMART" id="SM00382">
    <property type="entry name" value="AAA"/>
    <property type="match status" value="1"/>
</dbReference>
<dbReference type="InterPro" id="IPR058031">
    <property type="entry name" value="AAA_lid_NorR"/>
</dbReference>
<evidence type="ECO:0000259" key="6">
    <source>
        <dbReference type="PROSITE" id="PS50045"/>
    </source>
</evidence>
<dbReference type="InterPro" id="IPR027417">
    <property type="entry name" value="P-loop_NTPase"/>
</dbReference>
<dbReference type="InterPro" id="IPR009057">
    <property type="entry name" value="Homeodomain-like_sf"/>
</dbReference>
<dbReference type="GO" id="GO:0006355">
    <property type="term" value="P:regulation of DNA-templated transcription"/>
    <property type="evidence" value="ECO:0007669"/>
    <property type="project" value="InterPro"/>
</dbReference>
<dbReference type="RefSeq" id="WP_242870885.1">
    <property type="nucleotide sequence ID" value="NZ_FMWL01000012.1"/>
</dbReference>
<dbReference type="Pfam" id="PF02954">
    <property type="entry name" value="HTH_8"/>
    <property type="match status" value="1"/>
</dbReference>
<dbReference type="InterPro" id="IPR025944">
    <property type="entry name" value="Sigma_54_int_dom_CS"/>
</dbReference>
<dbReference type="PANTHER" id="PTHR32071:SF74">
    <property type="entry name" value="TRANSCRIPTIONAL ACTIVATOR ROCR"/>
    <property type="match status" value="1"/>
</dbReference>
<keyword evidence="1" id="KW-0547">Nucleotide-binding</keyword>
<dbReference type="Gene3D" id="3.40.50.300">
    <property type="entry name" value="P-loop containing nucleotide triphosphate hydrolases"/>
    <property type="match status" value="1"/>
</dbReference>
<dbReference type="InterPro" id="IPR002078">
    <property type="entry name" value="Sigma_54_int"/>
</dbReference>
<keyword evidence="3" id="KW-0805">Transcription regulation</keyword>
<dbReference type="Pfam" id="PF25601">
    <property type="entry name" value="AAA_lid_14"/>
    <property type="match status" value="1"/>
</dbReference>
<proteinExistence type="predicted"/>
<accession>A0A1G5S2G7</accession>
<dbReference type="PROSITE" id="PS00675">
    <property type="entry name" value="SIGMA54_INTERACT_1"/>
    <property type="match status" value="1"/>
</dbReference>
<dbReference type="Proteomes" id="UP000199208">
    <property type="component" value="Unassembled WGS sequence"/>
</dbReference>
<dbReference type="Pfam" id="PF00158">
    <property type="entry name" value="Sigma54_activat"/>
    <property type="match status" value="1"/>
</dbReference>
<dbReference type="STRING" id="1120920.SAMN03080599_02215"/>
<dbReference type="FunFam" id="3.40.50.300:FF:000006">
    <property type="entry name" value="DNA-binding transcriptional regulator NtrC"/>
    <property type="match status" value="1"/>
</dbReference>
<dbReference type="Gene3D" id="1.10.10.60">
    <property type="entry name" value="Homeodomain-like"/>
    <property type="match status" value="1"/>
</dbReference>
<dbReference type="InterPro" id="IPR025662">
    <property type="entry name" value="Sigma_54_int_dom_ATP-bd_1"/>
</dbReference>
<dbReference type="GO" id="GO:0043565">
    <property type="term" value="F:sequence-specific DNA binding"/>
    <property type="evidence" value="ECO:0007669"/>
    <property type="project" value="InterPro"/>
</dbReference>
<dbReference type="SUPFAM" id="SSF52540">
    <property type="entry name" value="P-loop containing nucleoside triphosphate hydrolases"/>
    <property type="match status" value="1"/>
</dbReference>
<evidence type="ECO:0000256" key="2">
    <source>
        <dbReference type="ARBA" id="ARBA00022840"/>
    </source>
</evidence>
<evidence type="ECO:0000256" key="3">
    <source>
        <dbReference type="ARBA" id="ARBA00023015"/>
    </source>
</evidence>
<organism evidence="7 8">
    <name type="scientific">Acidaminobacter hydrogenoformans DSM 2784</name>
    <dbReference type="NCBI Taxonomy" id="1120920"/>
    <lineage>
        <taxon>Bacteria</taxon>
        <taxon>Bacillati</taxon>
        <taxon>Bacillota</taxon>
        <taxon>Clostridia</taxon>
        <taxon>Peptostreptococcales</taxon>
        <taxon>Acidaminobacteraceae</taxon>
        <taxon>Acidaminobacter</taxon>
    </lineage>
</organism>
<dbReference type="PANTHER" id="PTHR32071">
    <property type="entry name" value="TRANSCRIPTIONAL REGULATORY PROTEIN"/>
    <property type="match status" value="1"/>
</dbReference>
<evidence type="ECO:0000256" key="4">
    <source>
        <dbReference type="ARBA" id="ARBA00023125"/>
    </source>
</evidence>
<keyword evidence="2" id="KW-0067">ATP-binding</keyword>
<dbReference type="SUPFAM" id="SSF46689">
    <property type="entry name" value="Homeodomain-like"/>
    <property type="match status" value="1"/>
</dbReference>
<feature type="domain" description="Sigma-54 factor interaction" evidence="6">
    <location>
        <begin position="237"/>
        <end position="465"/>
    </location>
</feature>
<dbReference type="PROSITE" id="PS00688">
    <property type="entry name" value="SIGMA54_INTERACT_3"/>
    <property type="match status" value="1"/>
</dbReference>
<dbReference type="CDD" id="cd00009">
    <property type="entry name" value="AAA"/>
    <property type="match status" value="1"/>
</dbReference>
<dbReference type="InterPro" id="IPR002197">
    <property type="entry name" value="HTH_Fis"/>
</dbReference>
<dbReference type="InterPro" id="IPR003593">
    <property type="entry name" value="AAA+_ATPase"/>
</dbReference>
<sequence length="561" mass="64929">MLFDLNIIMNENEKILDFQWENKYLEKLYSSYWMEYINHSLHDIFEFRLQKDTTYLYWKSERFKFQKIKTSRDSINLLLKQDNDHLSLLKGALDRINYGVQIYDKNACSVYFNIESRKISEIPEDLQTEGLHLLDLYDYSPELSTVMTCLKNAAPVINRFYNFKTKSGINITTINTAYPVFHQNELIGSVTIEYDYQHIIASIKKLEEALTLMRSAPRNTIENSSQTKKNTQSFMSIIGKGKKITDAVELAKKVAQQDCNIMLVGETGTGKEIFAQSIHNASNRNHNKLLAINCAAIPETLIESLLFGAKKGAYTDGTEQIGYFEQANGGTLFLDELNSMSIGMQSKILRVIQEGTFRKLGSNTDQSTNVRIISSCNQDPFRLLNTSTLRKDLFYRLSTVVINLPPLREHSEDVEELVRYYINQQSTHYAKPIKEISPDVLNMFKHYKWPGNIRELFHILDYVLNVVDEKTIEINHLPQNFREAFNNFPVYTNEESDHVTFTLSDSVLLHTPLQVLLDEYESYITRKALELHGFNITKTSCSLGIKRQSLQYRIKKYGIVY</sequence>
<dbReference type="InterPro" id="IPR025943">
    <property type="entry name" value="Sigma_54_int_dom_ATP-bd_2"/>
</dbReference>
<keyword evidence="8" id="KW-1185">Reference proteome</keyword>
<evidence type="ECO:0000256" key="1">
    <source>
        <dbReference type="ARBA" id="ARBA00022741"/>
    </source>
</evidence>
<dbReference type="GO" id="GO:0005524">
    <property type="term" value="F:ATP binding"/>
    <property type="evidence" value="ECO:0007669"/>
    <property type="project" value="UniProtKB-KW"/>
</dbReference>
<dbReference type="Gene3D" id="1.10.8.60">
    <property type="match status" value="1"/>
</dbReference>
<dbReference type="PROSITE" id="PS50045">
    <property type="entry name" value="SIGMA54_INTERACT_4"/>
    <property type="match status" value="1"/>
</dbReference>
<dbReference type="EMBL" id="FMWL01000012">
    <property type="protein sequence ID" value="SCZ80358.1"/>
    <property type="molecule type" value="Genomic_DNA"/>
</dbReference>
<evidence type="ECO:0000313" key="8">
    <source>
        <dbReference type="Proteomes" id="UP000199208"/>
    </source>
</evidence>
<name>A0A1G5S2G7_9FIRM</name>
<reference evidence="7 8" key="1">
    <citation type="submission" date="2016-10" db="EMBL/GenBank/DDBJ databases">
        <authorList>
            <person name="de Groot N.N."/>
        </authorList>
    </citation>
    <scope>NUCLEOTIDE SEQUENCE [LARGE SCALE GENOMIC DNA]</scope>
    <source>
        <strain evidence="7 8">DSM 2784</strain>
    </source>
</reference>